<feature type="repeat" description="TPR" evidence="1">
    <location>
        <begin position="358"/>
        <end position="391"/>
    </location>
</feature>
<dbReference type="InterPro" id="IPR011990">
    <property type="entry name" value="TPR-like_helical_dom_sf"/>
</dbReference>
<dbReference type="SMART" id="SM00530">
    <property type="entry name" value="HTH_XRE"/>
    <property type="match status" value="1"/>
</dbReference>
<reference evidence="3 4" key="1">
    <citation type="submission" date="2019-12" db="EMBL/GenBank/DDBJ databases">
        <title>Whole-genome analyses of novel actinobacteria.</title>
        <authorList>
            <person name="Sahin N."/>
            <person name="Saygin H."/>
        </authorList>
    </citation>
    <scope>NUCLEOTIDE SEQUENCE [LARGE SCALE GENOMIC DNA]</scope>
    <source>
        <strain evidence="3 4">KC615</strain>
    </source>
</reference>
<dbReference type="Gene3D" id="1.10.260.40">
    <property type="entry name" value="lambda repressor-like DNA-binding domains"/>
    <property type="match status" value="1"/>
</dbReference>
<dbReference type="PROSITE" id="PS50005">
    <property type="entry name" value="TPR"/>
    <property type="match status" value="2"/>
</dbReference>
<dbReference type="GO" id="GO:0003677">
    <property type="term" value="F:DNA binding"/>
    <property type="evidence" value="ECO:0007669"/>
    <property type="project" value="InterPro"/>
</dbReference>
<dbReference type="AlphaFoldDB" id="A0A6I4VVS4"/>
<dbReference type="InterPro" id="IPR001387">
    <property type="entry name" value="Cro/C1-type_HTH"/>
</dbReference>
<evidence type="ECO:0000259" key="2">
    <source>
        <dbReference type="PROSITE" id="PS50943"/>
    </source>
</evidence>
<organism evidence="3 4">
    <name type="scientific">Shimazuella alba</name>
    <dbReference type="NCBI Taxonomy" id="2690964"/>
    <lineage>
        <taxon>Bacteria</taxon>
        <taxon>Bacillati</taxon>
        <taxon>Bacillota</taxon>
        <taxon>Bacilli</taxon>
        <taxon>Bacillales</taxon>
        <taxon>Thermoactinomycetaceae</taxon>
        <taxon>Shimazuella</taxon>
    </lineage>
</organism>
<dbReference type="SUPFAM" id="SSF48452">
    <property type="entry name" value="TPR-like"/>
    <property type="match status" value="2"/>
</dbReference>
<proteinExistence type="predicted"/>
<gene>
    <name evidence="3" type="ORF">GSM42_13340</name>
</gene>
<feature type="domain" description="HTH cro/C1-type" evidence="2">
    <location>
        <begin position="15"/>
        <end position="69"/>
    </location>
</feature>
<dbReference type="PROSITE" id="PS50943">
    <property type="entry name" value="HTH_CROC1"/>
    <property type="match status" value="1"/>
</dbReference>
<dbReference type="SMART" id="SM00028">
    <property type="entry name" value="TPR"/>
    <property type="match status" value="5"/>
</dbReference>
<dbReference type="EMBL" id="WUUL01000008">
    <property type="protein sequence ID" value="MXQ54681.1"/>
    <property type="molecule type" value="Genomic_DNA"/>
</dbReference>
<evidence type="ECO:0000313" key="4">
    <source>
        <dbReference type="Proteomes" id="UP000430692"/>
    </source>
</evidence>
<name>A0A6I4VVS4_9BACL</name>
<dbReference type="Pfam" id="PF14938">
    <property type="entry name" value="SNAP"/>
    <property type="match status" value="1"/>
</dbReference>
<dbReference type="RefSeq" id="WP_160802025.1">
    <property type="nucleotide sequence ID" value="NZ_WUUL01000008.1"/>
</dbReference>
<evidence type="ECO:0000256" key="1">
    <source>
        <dbReference type="PROSITE-ProRule" id="PRU00339"/>
    </source>
</evidence>
<sequence length="432" mass="50999">MKAHLYVTAELAFEIREARKKKGYRQEDLASEGFLSTGTISRMERGNVSVSREKVIFLCEQLGVAIEKYQQEAEEEDQVDVALQLLSIENHLNMVSPDEAWEELRTIKPENEYHRIWALYLKGRYWERKGKKEKAKVVYLQVVENDDPELRKYNFIPASYHALGRINFYENCPDKAMEWVTKGLDSFYKDGEKEHIYYYLLISKVIYLEELNRNEEALLEIEDLWTNRNNIDSRQVILSMYEIKTRLLTKLSRFDLAVTLATEGLNIARINRMYEHSGYLWITLADCYQQQNKIKNAEICFQSAINMSSHVNNKFYISKIFIQMGKLYQKAKASKKAYEMFTTAITLSRKYANKILLAESLQCVGDHYMQNGKIEEAKKAYEESIDIYKRLHKPKNIRSLLLKMASCYRDSDRTKYYNLLDEYHQIYCENRG</sequence>
<keyword evidence="4" id="KW-1185">Reference proteome</keyword>
<feature type="repeat" description="TPR" evidence="1">
    <location>
        <begin position="318"/>
        <end position="351"/>
    </location>
</feature>
<dbReference type="SUPFAM" id="SSF47413">
    <property type="entry name" value="lambda repressor-like DNA-binding domains"/>
    <property type="match status" value="1"/>
</dbReference>
<keyword evidence="1" id="KW-0802">TPR repeat</keyword>
<dbReference type="Gene3D" id="1.25.40.10">
    <property type="entry name" value="Tetratricopeptide repeat domain"/>
    <property type="match status" value="2"/>
</dbReference>
<dbReference type="InterPro" id="IPR019734">
    <property type="entry name" value="TPR_rpt"/>
</dbReference>
<dbReference type="CDD" id="cd00093">
    <property type="entry name" value="HTH_XRE"/>
    <property type="match status" value="1"/>
</dbReference>
<protein>
    <submittedName>
        <fullName evidence="3">Tetratricopeptide repeat protein</fullName>
    </submittedName>
</protein>
<dbReference type="Proteomes" id="UP000430692">
    <property type="component" value="Unassembled WGS sequence"/>
</dbReference>
<dbReference type="Pfam" id="PF01381">
    <property type="entry name" value="HTH_3"/>
    <property type="match status" value="1"/>
</dbReference>
<evidence type="ECO:0000313" key="3">
    <source>
        <dbReference type="EMBL" id="MXQ54681.1"/>
    </source>
</evidence>
<accession>A0A6I4VVS4</accession>
<comment type="caution">
    <text evidence="3">The sequence shown here is derived from an EMBL/GenBank/DDBJ whole genome shotgun (WGS) entry which is preliminary data.</text>
</comment>
<dbReference type="InterPro" id="IPR010982">
    <property type="entry name" value="Lambda_DNA-bd_dom_sf"/>
</dbReference>